<keyword evidence="9" id="KW-0807">Transducer</keyword>
<dbReference type="FunFam" id="3.40.50.2300:FF:000334">
    <property type="entry name" value="Vomeronasal 2, receptor 56"/>
    <property type="match status" value="1"/>
</dbReference>
<dbReference type="InterPro" id="IPR001828">
    <property type="entry name" value="ANF_lig-bd_rcpt"/>
</dbReference>
<proteinExistence type="predicted"/>
<evidence type="ECO:0000256" key="6">
    <source>
        <dbReference type="ARBA" id="ARBA00023136"/>
    </source>
</evidence>
<dbReference type="Gene3D" id="3.40.50.2300">
    <property type="match status" value="2"/>
</dbReference>
<dbReference type="EMBL" id="CM004474">
    <property type="protein sequence ID" value="OCT81518.1"/>
    <property type="molecule type" value="Genomic_DNA"/>
</dbReference>
<evidence type="ECO:0000256" key="5">
    <source>
        <dbReference type="ARBA" id="ARBA00023040"/>
    </source>
</evidence>
<dbReference type="InterPro" id="IPR038550">
    <property type="entry name" value="GPCR_3_9-Cys_sf"/>
</dbReference>
<keyword evidence="3 10" id="KW-0812">Transmembrane</keyword>
<dbReference type="InterPro" id="IPR017979">
    <property type="entry name" value="GPCR_3_CS"/>
</dbReference>
<evidence type="ECO:0000313" key="13">
    <source>
        <dbReference type="EMBL" id="OCT81518.1"/>
    </source>
</evidence>
<dbReference type="InterPro" id="IPR000068">
    <property type="entry name" value="GPCR_3_Ca_sens_rcpt-rel"/>
</dbReference>
<accession>A0A974CX77</accession>
<evidence type="ECO:0000256" key="4">
    <source>
        <dbReference type="ARBA" id="ARBA00022989"/>
    </source>
</evidence>
<organism evidence="13 14">
    <name type="scientific">Xenopus laevis</name>
    <name type="common">African clawed frog</name>
    <dbReference type="NCBI Taxonomy" id="8355"/>
    <lineage>
        <taxon>Eukaryota</taxon>
        <taxon>Metazoa</taxon>
        <taxon>Chordata</taxon>
        <taxon>Craniata</taxon>
        <taxon>Vertebrata</taxon>
        <taxon>Euteleostomi</taxon>
        <taxon>Amphibia</taxon>
        <taxon>Batrachia</taxon>
        <taxon>Anura</taxon>
        <taxon>Pipoidea</taxon>
        <taxon>Pipidae</taxon>
        <taxon>Xenopodinae</taxon>
        <taxon>Xenopus</taxon>
        <taxon>Xenopus</taxon>
    </lineage>
</organism>
<dbReference type="OMA" id="TQFSICV"/>
<sequence length="754" mass="84480">MLILTVLLQIFPAASDVSHYSSPGCGLWKNNYSNTFQDGDFIVGAVLQLSDFHWRFPPSQTEYQKNIICMRTSFQFYRHLLVFKFAIEEINRSSWILPNVTLGYQIFDSCAAEPKALSGALDIISGGNYKIPNFACLKNMKLIGILGDLSHVSSYPIAQLAGIFKYPQVSYGTTDPVYNNRIQFPSFYRTVPNEVSEMDGIVQMLKHFGWKWVGLIISDSESGERALDRIRKGIESYGGCVAFSIFLTETIYFYFFNFKILIDKIDKKGVDVIVLVLTPLHVKVLVRLFSLRQVTRKIWLTSSFFPTVIHFIDGNVKTLLNGTLSLSDQGGEIPGFEPFLYRMTPINYPNDDVITMIWETLHRCSFTGFLKTNTSVPVQKCSGNESLNNEVLSRFGKFDFRTGYQVYTAVYALAHALHNLLSVQTPTHHLEPAGSLNDKFKPWKVGFIFLESSNAMTCVKCPEDQKSNEQKTDCVPKALNYLSYVDTPGVSLTSTAIFLFIATSAVLGIFVKYWDTPIVKASNRNLSCLLLISLMLCFLCTLLFIGRPTKIFCLVQQVAFGVIFTISVSTVLAKTLTVIIAFNATKPGSKLKKYVGTQLSILVVFVCFLGESIISVVWMASSPPFPDVDTYSEADTIILLCNQGSIIFIFSIIGYIGALAVMSFIAAFLAKDFPDRFNEAKNITFSMLVFCSVWVTFVPAYLSSKGSRMVAVEIFAILFSSAGLLTCIFAPKCYIIFLRPELNIREIVVRITSY</sequence>
<feature type="signal peptide" evidence="11">
    <location>
        <begin position="1"/>
        <end position="16"/>
    </location>
</feature>
<feature type="transmembrane region" description="Helical" evidence="10">
    <location>
        <begin position="714"/>
        <end position="737"/>
    </location>
</feature>
<dbReference type="InterPro" id="IPR017978">
    <property type="entry name" value="GPCR_3_C"/>
</dbReference>
<feature type="transmembrane region" description="Helical" evidence="10">
    <location>
        <begin position="682"/>
        <end position="702"/>
    </location>
</feature>
<evidence type="ECO:0000256" key="3">
    <source>
        <dbReference type="ARBA" id="ARBA00022692"/>
    </source>
</evidence>
<dbReference type="PANTHER" id="PTHR24061:SF607">
    <property type="entry name" value="VOMERONASAL TYPE-2 RECEPTOR 26"/>
    <property type="match status" value="1"/>
</dbReference>
<dbReference type="Pfam" id="PF00003">
    <property type="entry name" value="7tm_3"/>
    <property type="match status" value="1"/>
</dbReference>
<dbReference type="PROSITE" id="PS00981">
    <property type="entry name" value="G_PROTEIN_RECEP_F3_3"/>
    <property type="match status" value="1"/>
</dbReference>
<feature type="chain" id="PRO_5037606794" description="G-protein coupled receptors family 3 profile domain-containing protein" evidence="11">
    <location>
        <begin position="17"/>
        <end position="754"/>
    </location>
</feature>
<name>A0A974CX77_XENLA</name>
<evidence type="ECO:0000256" key="8">
    <source>
        <dbReference type="ARBA" id="ARBA00023180"/>
    </source>
</evidence>
<comment type="subcellular location">
    <subcellularLocation>
        <location evidence="1">Cell membrane</location>
        <topology evidence="1">Multi-pass membrane protein</topology>
    </subcellularLocation>
</comment>
<feature type="transmembrane region" description="Helical" evidence="10">
    <location>
        <begin position="558"/>
        <end position="582"/>
    </location>
</feature>
<keyword evidence="7" id="KW-0675">Receptor</keyword>
<dbReference type="Proteomes" id="UP000694892">
    <property type="component" value="Chromosome 5L"/>
</dbReference>
<keyword evidence="4 10" id="KW-1133">Transmembrane helix</keyword>
<dbReference type="FunFam" id="3.40.50.2300:FF:000728">
    <property type="entry name" value="Uncharacterized protein"/>
    <property type="match status" value="1"/>
</dbReference>
<evidence type="ECO:0000256" key="11">
    <source>
        <dbReference type="SAM" id="SignalP"/>
    </source>
</evidence>
<dbReference type="InterPro" id="IPR028082">
    <property type="entry name" value="Peripla_BP_I"/>
</dbReference>
<dbReference type="PRINTS" id="PR00248">
    <property type="entry name" value="GPCRMGR"/>
</dbReference>
<dbReference type="PROSITE" id="PS50259">
    <property type="entry name" value="G_PROTEIN_RECEP_F3_4"/>
    <property type="match status" value="1"/>
</dbReference>
<dbReference type="PRINTS" id="PR01535">
    <property type="entry name" value="VOMERONASL2R"/>
</dbReference>
<keyword evidence="2" id="KW-1003">Cell membrane</keyword>
<feature type="transmembrane region" description="Helical" evidence="10">
    <location>
        <begin position="646"/>
        <end position="670"/>
    </location>
</feature>
<feature type="transmembrane region" description="Helical" evidence="10">
    <location>
        <begin position="496"/>
        <end position="514"/>
    </location>
</feature>
<evidence type="ECO:0000256" key="1">
    <source>
        <dbReference type="ARBA" id="ARBA00004651"/>
    </source>
</evidence>
<gene>
    <name evidence="13" type="ORF">XELAEV_18028341mg</name>
</gene>
<dbReference type="Pfam" id="PF01094">
    <property type="entry name" value="ANF_receptor"/>
    <property type="match status" value="1"/>
</dbReference>
<feature type="transmembrane region" description="Helical" evidence="10">
    <location>
        <begin position="594"/>
        <end position="620"/>
    </location>
</feature>
<keyword evidence="6 10" id="KW-0472">Membrane</keyword>
<evidence type="ECO:0000259" key="12">
    <source>
        <dbReference type="PROSITE" id="PS50259"/>
    </source>
</evidence>
<dbReference type="PANTHER" id="PTHR24061">
    <property type="entry name" value="CALCIUM-SENSING RECEPTOR-RELATED"/>
    <property type="match status" value="1"/>
</dbReference>
<protein>
    <recommendedName>
        <fullName evidence="12">G-protein coupled receptors family 3 profile domain-containing protein</fullName>
    </recommendedName>
</protein>
<feature type="domain" description="G-protein coupled receptors family 3 profile" evidence="12">
    <location>
        <begin position="488"/>
        <end position="752"/>
    </location>
</feature>
<dbReference type="AlphaFoldDB" id="A0A974CX77"/>
<evidence type="ECO:0000256" key="9">
    <source>
        <dbReference type="ARBA" id="ARBA00023224"/>
    </source>
</evidence>
<evidence type="ECO:0000313" key="14">
    <source>
        <dbReference type="Proteomes" id="UP000694892"/>
    </source>
</evidence>
<dbReference type="InterPro" id="IPR004073">
    <property type="entry name" value="GPCR_3_vmron_rcpt_2"/>
</dbReference>
<evidence type="ECO:0000256" key="2">
    <source>
        <dbReference type="ARBA" id="ARBA00022475"/>
    </source>
</evidence>
<keyword evidence="11" id="KW-0732">Signal</keyword>
<reference evidence="14" key="1">
    <citation type="journal article" date="2016" name="Nature">
        <title>Genome evolution in the allotetraploid frog Xenopus laevis.</title>
        <authorList>
            <person name="Session A.M."/>
            <person name="Uno Y."/>
            <person name="Kwon T."/>
            <person name="Chapman J.A."/>
            <person name="Toyoda A."/>
            <person name="Takahashi S."/>
            <person name="Fukui A."/>
            <person name="Hikosaka A."/>
            <person name="Suzuki A."/>
            <person name="Kondo M."/>
            <person name="van Heeringen S.J."/>
            <person name="Quigley I."/>
            <person name="Heinz S."/>
            <person name="Ogino H."/>
            <person name="Ochi H."/>
            <person name="Hellsten U."/>
            <person name="Lyons J.B."/>
            <person name="Simakov O."/>
            <person name="Putnam N."/>
            <person name="Stites J."/>
            <person name="Kuroki Y."/>
            <person name="Tanaka T."/>
            <person name="Michiue T."/>
            <person name="Watanabe M."/>
            <person name="Bogdanovic O."/>
            <person name="Lister R."/>
            <person name="Georgiou G."/>
            <person name="Paranjpe S.S."/>
            <person name="van Kruijsbergen I."/>
            <person name="Shu S."/>
            <person name="Carlson J."/>
            <person name="Kinoshita T."/>
            <person name="Ohta Y."/>
            <person name="Mawaribuchi S."/>
            <person name="Jenkins J."/>
            <person name="Grimwood J."/>
            <person name="Schmutz J."/>
            <person name="Mitros T."/>
            <person name="Mozaffari S.V."/>
            <person name="Suzuki Y."/>
            <person name="Haramoto Y."/>
            <person name="Yamamoto T.S."/>
            <person name="Takagi C."/>
            <person name="Heald R."/>
            <person name="Miller K."/>
            <person name="Haudenschild C."/>
            <person name="Kitzman J."/>
            <person name="Nakayama T."/>
            <person name="Izutsu Y."/>
            <person name="Robert J."/>
            <person name="Fortriede J."/>
            <person name="Burns K."/>
            <person name="Lotay V."/>
            <person name="Karimi K."/>
            <person name="Yasuoka Y."/>
            <person name="Dichmann D.S."/>
            <person name="Flajnik M.F."/>
            <person name="Houston D.W."/>
            <person name="Shendure J."/>
            <person name="DuPasquier L."/>
            <person name="Vize P.D."/>
            <person name="Zorn A.M."/>
            <person name="Ito M."/>
            <person name="Marcotte E.M."/>
            <person name="Wallingford J.B."/>
            <person name="Ito Y."/>
            <person name="Asashima M."/>
            <person name="Ueno N."/>
            <person name="Matsuda Y."/>
            <person name="Veenstra G.J."/>
            <person name="Fujiyama A."/>
            <person name="Harland R.M."/>
            <person name="Taira M."/>
            <person name="Rokhsar D.S."/>
        </authorList>
    </citation>
    <scope>NUCLEOTIDE SEQUENCE [LARGE SCALE GENOMIC DNA]</scope>
    <source>
        <strain evidence="14">J</strain>
    </source>
</reference>
<dbReference type="Gene3D" id="2.10.50.30">
    <property type="entry name" value="GPCR, family 3, nine cysteines domain"/>
    <property type="match status" value="1"/>
</dbReference>
<dbReference type="GO" id="GO:0005886">
    <property type="term" value="C:plasma membrane"/>
    <property type="evidence" value="ECO:0007669"/>
    <property type="project" value="UniProtKB-SubCell"/>
</dbReference>
<evidence type="ECO:0000256" key="7">
    <source>
        <dbReference type="ARBA" id="ARBA00023170"/>
    </source>
</evidence>
<keyword evidence="5" id="KW-0297">G-protein coupled receptor</keyword>
<dbReference type="SUPFAM" id="SSF53822">
    <property type="entry name" value="Periplasmic binding protein-like I"/>
    <property type="match status" value="1"/>
</dbReference>
<feature type="transmembrane region" description="Helical" evidence="10">
    <location>
        <begin position="526"/>
        <end position="546"/>
    </location>
</feature>
<evidence type="ECO:0000256" key="10">
    <source>
        <dbReference type="SAM" id="Phobius"/>
    </source>
</evidence>
<dbReference type="GO" id="GO:0004930">
    <property type="term" value="F:G protein-coupled receptor activity"/>
    <property type="evidence" value="ECO:0007669"/>
    <property type="project" value="UniProtKB-KW"/>
</dbReference>
<dbReference type="InterPro" id="IPR000337">
    <property type="entry name" value="GPCR_3"/>
</dbReference>
<keyword evidence="8" id="KW-0325">Glycoprotein</keyword>